<feature type="domain" description="Fatty acid hydroxylase" evidence="8">
    <location>
        <begin position="84"/>
        <end position="217"/>
    </location>
</feature>
<dbReference type="RefSeq" id="WP_234865852.1">
    <property type="nucleotide sequence ID" value="NZ_JAKEVY010000002.1"/>
</dbReference>
<evidence type="ECO:0000259" key="8">
    <source>
        <dbReference type="Pfam" id="PF04116"/>
    </source>
</evidence>
<name>A0ABS9BH54_9BACT</name>
<dbReference type="PANTHER" id="PTHR21624:SF1">
    <property type="entry name" value="ALKYLGLYCEROL MONOOXYGENASE"/>
    <property type="match status" value="1"/>
</dbReference>
<accession>A0ABS9BH54</accession>
<comment type="caution">
    <text evidence="9">The sequence shown here is derived from an EMBL/GenBank/DDBJ whole genome shotgun (WGS) entry which is preliminary data.</text>
</comment>
<reference evidence="9 10" key="1">
    <citation type="submission" date="2022-01" db="EMBL/GenBank/DDBJ databases">
        <title>Flavihumibacter sp. nov., isolated from sediment of a river.</title>
        <authorList>
            <person name="Liu H."/>
        </authorList>
    </citation>
    <scope>NUCLEOTIDE SEQUENCE [LARGE SCALE GENOMIC DNA]</scope>
    <source>
        <strain evidence="9 10">RY-1</strain>
    </source>
</reference>
<evidence type="ECO:0000256" key="4">
    <source>
        <dbReference type="ARBA" id="ARBA00023002"/>
    </source>
</evidence>
<evidence type="ECO:0000256" key="7">
    <source>
        <dbReference type="SAM" id="Phobius"/>
    </source>
</evidence>
<dbReference type="EMBL" id="JAKEVY010000002">
    <property type="protein sequence ID" value="MCF1714901.1"/>
    <property type="molecule type" value="Genomic_DNA"/>
</dbReference>
<dbReference type="Pfam" id="PF04116">
    <property type="entry name" value="FA_hydroxylase"/>
    <property type="match status" value="1"/>
</dbReference>
<evidence type="ECO:0000313" key="9">
    <source>
        <dbReference type="EMBL" id="MCF1714901.1"/>
    </source>
</evidence>
<keyword evidence="10" id="KW-1185">Reference proteome</keyword>
<feature type="transmembrane region" description="Helical" evidence="7">
    <location>
        <begin position="80"/>
        <end position="97"/>
    </location>
</feature>
<feature type="transmembrane region" description="Helical" evidence="7">
    <location>
        <begin position="6"/>
        <end position="25"/>
    </location>
</feature>
<feature type="transmembrane region" description="Helical" evidence="7">
    <location>
        <begin position="389"/>
        <end position="409"/>
    </location>
</feature>
<keyword evidence="5" id="KW-0443">Lipid metabolism</keyword>
<sequence length="419" mass="49138">METYGRILLIAMPVFLLLVLFEKWYGWRKGKETVRTMDMISSLSSGITNVTKDVLGLSIAIISYGWLADHLAIVKVPDGWPTYVIAFIALDFAGYWTHRIAHEYNFFWNNHIIHHSSEDFNLACALRQSISSIVKLFTIFLLPAALFGVPEQVVAVVAPLHLFAQFWYHTQHINKMGWLEKIIVTPSHHRVHHALNPEYLDKNYGQIFIFWDKLFGTYQEELDSVPAVYGITRPVRTWNPVKINFMHLWLLIQDAWRAQSWKDKFRIWLMPTGWRPKDVEEKYPVFKIEDPYHFEKYEPTVPATVRWWSLFQILICLLLISYLFGYIAQIGSPGIFLYGLFVFLMVYAYTELMDNHRDALYWEIAKNLLGLSILYYQRDWFGLSSLGTFLPVFLASYFIGSTLVVYYFVRQQSRPSLTP</sequence>
<dbReference type="InterPro" id="IPR051689">
    <property type="entry name" value="Sterol_desaturase/TMEM195"/>
</dbReference>
<evidence type="ECO:0000313" key="10">
    <source>
        <dbReference type="Proteomes" id="UP001200145"/>
    </source>
</evidence>
<proteinExistence type="predicted"/>
<feature type="transmembrane region" description="Helical" evidence="7">
    <location>
        <begin position="305"/>
        <end position="324"/>
    </location>
</feature>
<evidence type="ECO:0000256" key="3">
    <source>
        <dbReference type="ARBA" id="ARBA00022989"/>
    </source>
</evidence>
<dbReference type="InterPro" id="IPR006694">
    <property type="entry name" value="Fatty_acid_hydroxylase"/>
</dbReference>
<evidence type="ECO:0000256" key="2">
    <source>
        <dbReference type="ARBA" id="ARBA00022692"/>
    </source>
</evidence>
<keyword evidence="6 7" id="KW-0472">Membrane</keyword>
<keyword evidence="2 7" id="KW-0812">Transmembrane</keyword>
<keyword evidence="4" id="KW-0560">Oxidoreductase</keyword>
<comment type="subcellular location">
    <subcellularLocation>
        <location evidence="1">Endomembrane system</location>
        <topology evidence="1">Multi-pass membrane protein</topology>
    </subcellularLocation>
</comment>
<feature type="transmembrane region" description="Helical" evidence="7">
    <location>
        <begin position="330"/>
        <end position="348"/>
    </location>
</feature>
<gene>
    <name evidence="9" type="ORF">L0U88_09715</name>
</gene>
<evidence type="ECO:0000256" key="6">
    <source>
        <dbReference type="ARBA" id="ARBA00023136"/>
    </source>
</evidence>
<keyword evidence="3 7" id="KW-1133">Transmembrane helix</keyword>
<feature type="transmembrane region" description="Helical" evidence="7">
    <location>
        <begin position="46"/>
        <end position="68"/>
    </location>
</feature>
<dbReference type="PANTHER" id="PTHR21624">
    <property type="entry name" value="STEROL DESATURASE-RELATED PROTEIN"/>
    <property type="match status" value="1"/>
</dbReference>
<evidence type="ECO:0000256" key="1">
    <source>
        <dbReference type="ARBA" id="ARBA00004127"/>
    </source>
</evidence>
<evidence type="ECO:0000256" key="5">
    <source>
        <dbReference type="ARBA" id="ARBA00023098"/>
    </source>
</evidence>
<dbReference type="Proteomes" id="UP001200145">
    <property type="component" value="Unassembled WGS sequence"/>
</dbReference>
<protein>
    <submittedName>
        <fullName evidence="9">Sterol desaturase family protein</fullName>
    </submittedName>
</protein>
<organism evidence="9 10">
    <name type="scientific">Flavihumibacter fluminis</name>
    <dbReference type="NCBI Taxonomy" id="2909236"/>
    <lineage>
        <taxon>Bacteria</taxon>
        <taxon>Pseudomonadati</taxon>
        <taxon>Bacteroidota</taxon>
        <taxon>Chitinophagia</taxon>
        <taxon>Chitinophagales</taxon>
        <taxon>Chitinophagaceae</taxon>
        <taxon>Flavihumibacter</taxon>
    </lineage>
</organism>